<accession>A0A9W6PRU5</accession>
<feature type="chain" id="PRO_5040793147" evidence="1">
    <location>
        <begin position="31"/>
        <end position="379"/>
    </location>
</feature>
<gene>
    <name evidence="2" type="ORF">Arub01_16480</name>
</gene>
<dbReference type="SUPFAM" id="SSF50965">
    <property type="entry name" value="Galactose oxidase, central domain"/>
    <property type="match status" value="1"/>
</dbReference>
<dbReference type="AlphaFoldDB" id="A0A9W6PRU5"/>
<evidence type="ECO:0000256" key="1">
    <source>
        <dbReference type="SAM" id="SignalP"/>
    </source>
</evidence>
<keyword evidence="1" id="KW-0732">Signal</keyword>
<feature type="signal peptide" evidence="1">
    <location>
        <begin position="1"/>
        <end position="30"/>
    </location>
</feature>
<dbReference type="Proteomes" id="UP001165124">
    <property type="component" value="Unassembled WGS sequence"/>
</dbReference>
<evidence type="ECO:0000313" key="2">
    <source>
        <dbReference type="EMBL" id="GLW63404.1"/>
    </source>
</evidence>
<organism evidence="2 3">
    <name type="scientific">Actinomadura rubrobrunea</name>
    <dbReference type="NCBI Taxonomy" id="115335"/>
    <lineage>
        <taxon>Bacteria</taxon>
        <taxon>Bacillati</taxon>
        <taxon>Actinomycetota</taxon>
        <taxon>Actinomycetes</taxon>
        <taxon>Streptosporangiales</taxon>
        <taxon>Thermomonosporaceae</taxon>
        <taxon>Actinomadura</taxon>
    </lineage>
</organism>
<dbReference type="InterPro" id="IPR011043">
    <property type="entry name" value="Gal_Oxase/kelch_b-propeller"/>
</dbReference>
<proteinExistence type="predicted"/>
<reference evidence="2" key="1">
    <citation type="submission" date="2023-02" db="EMBL/GenBank/DDBJ databases">
        <title>Actinomadura rubrobrunea NBRC 14622.</title>
        <authorList>
            <person name="Ichikawa N."/>
            <person name="Sato H."/>
            <person name="Tonouchi N."/>
        </authorList>
    </citation>
    <scope>NUCLEOTIDE SEQUENCE</scope>
    <source>
        <strain evidence="2">NBRC 14622</strain>
    </source>
</reference>
<comment type="caution">
    <text evidence="2">The sequence shown here is derived from an EMBL/GenBank/DDBJ whole genome shotgun (WGS) entry which is preliminary data.</text>
</comment>
<dbReference type="RefSeq" id="WP_067911041.1">
    <property type="nucleotide sequence ID" value="NZ_BSRZ01000002.1"/>
</dbReference>
<protein>
    <submittedName>
        <fullName evidence="2">Uncharacterized protein</fullName>
    </submittedName>
</protein>
<keyword evidence="3" id="KW-1185">Reference proteome</keyword>
<sequence length="379" mass="40911">MMLGKFISRISALGGIAAVAITVGAAPAGAATGPTDWRLAAFGAEDPNVALTDVVALGRRDAWAFGMAFTSDRGPEPVARRWNGRSWTAVALPSGLNRGISAADASSSRNVWAFGGGDPAGGEAFALRWDGRRWQVAGRWPGGTYIADTEVLGPRDVWLFGDGYIGESIGTWHFDGRTWSRVETPVGHLQEASAVASDDIWAIGGSPVHLYGDLLARWDGRTWTEVSVPGPPNTDDHWVRFSGIHAESSRDVWIVGEEYRQDGDSGTYAPFMLHFDGRAWQRIVPPSHPLPYGFLDVTSDGRGGVWVIPALPDEPAELLHYRDGRWTVTQLEQPNGQRATVSDVTAVPRARFAWAVGYINASETGEPGWGIWANGPAPR</sequence>
<name>A0A9W6PRU5_9ACTN</name>
<dbReference type="EMBL" id="BSRZ01000002">
    <property type="protein sequence ID" value="GLW63404.1"/>
    <property type="molecule type" value="Genomic_DNA"/>
</dbReference>
<evidence type="ECO:0000313" key="3">
    <source>
        <dbReference type="Proteomes" id="UP001165124"/>
    </source>
</evidence>